<dbReference type="InterPro" id="IPR041231">
    <property type="entry name" value="FlgA_N"/>
</dbReference>
<comment type="subcellular location">
    <subcellularLocation>
        <location evidence="1">Periplasm</location>
    </subcellularLocation>
</comment>
<dbReference type="Pfam" id="PF13144">
    <property type="entry name" value="ChapFlgA"/>
    <property type="match status" value="1"/>
</dbReference>
<dbReference type="InterPro" id="IPR039246">
    <property type="entry name" value="Flagellar_FlgA"/>
</dbReference>
<dbReference type="GO" id="GO:0044780">
    <property type="term" value="P:bacterial-type flagellum assembly"/>
    <property type="evidence" value="ECO:0007669"/>
    <property type="project" value="InterPro"/>
</dbReference>
<proteinExistence type="predicted"/>
<evidence type="ECO:0000256" key="2">
    <source>
        <dbReference type="ARBA" id="ARBA00022729"/>
    </source>
</evidence>
<dbReference type="AlphaFoldDB" id="A0A3B1BLE8"/>
<dbReference type="Gene3D" id="3.90.1210.10">
    <property type="entry name" value="Antifreeze-like/N-acetylneuraminic acid synthase C-terminal domain"/>
    <property type="match status" value="1"/>
</dbReference>
<feature type="domain" description="SAF" evidence="4">
    <location>
        <begin position="144"/>
        <end position="206"/>
    </location>
</feature>
<evidence type="ECO:0000313" key="5">
    <source>
        <dbReference type="EMBL" id="VAX12604.1"/>
    </source>
</evidence>
<name>A0A3B1BLE8_9ZZZZ</name>
<accession>A0A3B1BLE8</accession>
<dbReference type="Gene3D" id="2.30.30.760">
    <property type="match status" value="1"/>
</dbReference>
<dbReference type="InterPro" id="IPR013974">
    <property type="entry name" value="SAF"/>
</dbReference>
<dbReference type="GO" id="GO:0042597">
    <property type="term" value="C:periplasmic space"/>
    <property type="evidence" value="ECO:0007669"/>
    <property type="project" value="UniProtKB-SubCell"/>
</dbReference>
<dbReference type="PANTHER" id="PTHR36307:SF1">
    <property type="entry name" value="FLAGELLA BASAL BODY P-RING FORMATION PROTEIN FLGA"/>
    <property type="match status" value="1"/>
</dbReference>
<dbReference type="Pfam" id="PF17656">
    <property type="entry name" value="ChapFlgA_N"/>
    <property type="match status" value="1"/>
</dbReference>
<protein>
    <recommendedName>
        <fullName evidence="4">SAF domain-containing protein</fullName>
    </recommendedName>
</protein>
<evidence type="ECO:0000256" key="1">
    <source>
        <dbReference type="ARBA" id="ARBA00004418"/>
    </source>
</evidence>
<gene>
    <name evidence="5" type="ORF">MNBD_GAMMA24-245</name>
</gene>
<evidence type="ECO:0000259" key="4">
    <source>
        <dbReference type="SMART" id="SM00858"/>
    </source>
</evidence>
<reference evidence="5" key="1">
    <citation type="submission" date="2018-06" db="EMBL/GenBank/DDBJ databases">
        <authorList>
            <person name="Zhirakovskaya E."/>
        </authorList>
    </citation>
    <scope>NUCLEOTIDE SEQUENCE</scope>
</reference>
<evidence type="ECO:0000256" key="3">
    <source>
        <dbReference type="ARBA" id="ARBA00022764"/>
    </source>
</evidence>
<keyword evidence="3" id="KW-0574">Periplasm</keyword>
<dbReference type="EMBL" id="UOFZ01000055">
    <property type="protein sequence ID" value="VAX12604.1"/>
    <property type="molecule type" value="Genomic_DNA"/>
</dbReference>
<dbReference type="InterPro" id="IPR017585">
    <property type="entry name" value="SAF_FlgA"/>
</dbReference>
<dbReference type="SMART" id="SM00858">
    <property type="entry name" value="SAF"/>
    <property type="match status" value="1"/>
</dbReference>
<organism evidence="5">
    <name type="scientific">hydrothermal vent metagenome</name>
    <dbReference type="NCBI Taxonomy" id="652676"/>
    <lineage>
        <taxon>unclassified sequences</taxon>
        <taxon>metagenomes</taxon>
        <taxon>ecological metagenomes</taxon>
    </lineage>
</organism>
<dbReference type="NCBIfam" id="TIGR03170">
    <property type="entry name" value="flgA_cterm"/>
    <property type="match status" value="1"/>
</dbReference>
<sequence>MLCLSTASSVKIPTSLHSSCVNGLLSKEIIFDADTFYRRHWHAILIMILLLAFSLEACARDYEPIENIRHTMQRYIKNNLLQDKDSDYEIGHLDQRLKLDKCDQPLEVFDSGNTRLIGHSTIGIRCRGSKMWQIYVPINIIRYTNVLVMRENLSRGSILSASDVTTRRLDISRLSNGYFIDKNEIRGKVLKRSLRRGDILTDGMLAVRKLIKRGDIVTIMASSGTLAIRVKGEALMDGRKGDLIRVKNHSSKREIQAVVVATGIVKVNM</sequence>
<keyword evidence="2" id="KW-0732">Signal</keyword>
<dbReference type="CDD" id="cd11614">
    <property type="entry name" value="SAF_CpaB_FlgA_like"/>
    <property type="match status" value="1"/>
</dbReference>
<dbReference type="PANTHER" id="PTHR36307">
    <property type="entry name" value="FLAGELLA BASAL BODY P-RING FORMATION PROTEIN FLGA"/>
    <property type="match status" value="1"/>
</dbReference>